<gene>
    <name evidence="2" type="ORF">DPMN_122516</name>
</gene>
<dbReference type="AlphaFoldDB" id="A0A9D4GPV8"/>
<accession>A0A9D4GPV8</accession>
<proteinExistence type="predicted"/>
<sequence>MLRCLRCKIATVQRLNVLLCFIPQKDSEAPSSSKGDPAPNGDVTVAMPPPVMTSTPRAKPASAEGAIIDAKKAAADILAIGGFESNEASLVRKCMLH</sequence>
<evidence type="ECO:0000256" key="1">
    <source>
        <dbReference type="SAM" id="MobiDB-lite"/>
    </source>
</evidence>
<reference evidence="2" key="2">
    <citation type="submission" date="2020-11" db="EMBL/GenBank/DDBJ databases">
        <authorList>
            <person name="McCartney M.A."/>
            <person name="Auch B."/>
            <person name="Kono T."/>
            <person name="Mallez S."/>
            <person name="Becker A."/>
            <person name="Gohl D.M."/>
            <person name="Silverstein K.A.T."/>
            <person name="Koren S."/>
            <person name="Bechman K.B."/>
            <person name="Herman A."/>
            <person name="Abrahante J.E."/>
            <person name="Garbe J."/>
        </authorList>
    </citation>
    <scope>NUCLEOTIDE SEQUENCE</scope>
    <source>
        <strain evidence="2">Duluth1</strain>
        <tissue evidence="2">Whole animal</tissue>
    </source>
</reference>
<organism evidence="2 3">
    <name type="scientific">Dreissena polymorpha</name>
    <name type="common">Zebra mussel</name>
    <name type="synonym">Mytilus polymorpha</name>
    <dbReference type="NCBI Taxonomy" id="45954"/>
    <lineage>
        <taxon>Eukaryota</taxon>
        <taxon>Metazoa</taxon>
        <taxon>Spiralia</taxon>
        <taxon>Lophotrochozoa</taxon>
        <taxon>Mollusca</taxon>
        <taxon>Bivalvia</taxon>
        <taxon>Autobranchia</taxon>
        <taxon>Heteroconchia</taxon>
        <taxon>Euheterodonta</taxon>
        <taxon>Imparidentia</taxon>
        <taxon>Neoheterodontei</taxon>
        <taxon>Myida</taxon>
        <taxon>Dreissenoidea</taxon>
        <taxon>Dreissenidae</taxon>
        <taxon>Dreissena</taxon>
    </lineage>
</organism>
<name>A0A9D4GPV8_DREPO</name>
<dbReference type="EMBL" id="JAIWYP010000005">
    <property type="protein sequence ID" value="KAH3820767.1"/>
    <property type="molecule type" value="Genomic_DNA"/>
</dbReference>
<dbReference type="Proteomes" id="UP000828390">
    <property type="component" value="Unassembled WGS sequence"/>
</dbReference>
<protein>
    <submittedName>
        <fullName evidence="2">Uncharacterized protein</fullName>
    </submittedName>
</protein>
<evidence type="ECO:0000313" key="2">
    <source>
        <dbReference type="EMBL" id="KAH3820767.1"/>
    </source>
</evidence>
<feature type="region of interest" description="Disordered" evidence="1">
    <location>
        <begin position="26"/>
        <end position="60"/>
    </location>
</feature>
<evidence type="ECO:0000313" key="3">
    <source>
        <dbReference type="Proteomes" id="UP000828390"/>
    </source>
</evidence>
<comment type="caution">
    <text evidence="2">The sequence shown here is derived from an EMBL/GenBank/DDBJ whole genome shotgun (WGS) entry which is preliminary data.</text>
</comment>
<keyword evidence="3" id="KW-1185">Reference proteome</keyword>
<reference evidence="2" key="1">
    <citation type="journal article" date="2019" name="bioRxiv">
        <title>The Genome of the Zebra Mussel, Dreissena polymorpha: A Resource for Invasive Species Research.</title>
        <authorList>
            <person name="McCartney M.A."/>
            <person name="Auch B."/>
            <person name="Kono T."/>
            <person name="Mallez S."/>
            <person name="Zhang Y."/>
            <person name="Obille A."/>
            <person name="Becker A."/>
            <person name="Abrahante J.E."/>
            <person name="Garbe J."/>
            <person name="Badalamenti J.P."/>
            <person name="Herman A."/>
            <person name="Mangelson H."/>
            <person name="Liachko I."/>
            <person name="Sullivan S."/>
            <person name="Sone E.D."/>
            <person name="Koren S."/>
            <person name="Silverstein K.A.T."/>
            <person name="Beckman K.B."/>
            <person name="Gohl D.M."/>
        </authorList>
    </citation>
    <scope>NUCLEOTIDE SEQUENCE</scope>
    <source>
        <strain evidence="2">Duluth1</strain>
        <tissue evidence="2">Whole animal</tissue>
    </source>
</reference>